<dbReference type="PROSITE" id="PS50878">
    <property type="entry name" value="RT_POL"/>
    <property type="match status" value="1"/>
</dbReference>
<dbReference type="PANTHER" id="PTHR34047">
    <property type="entry name" value="NUCLEAR INTRON MATURASE 1, MITOCHONDRIAL-RELATED"/>
    <property type="match status" value="1"/>
</dbReference>
<keyword evidence="2" id="KW-0808">Transferase</keyword>
<dbReference type="OrthoDB" id="9793236at2"/>
<dbReference type="Pfam" id="PF08388">
    <property type="entry name" value="GIIM"/>
    <property type="match status" value="1"/>
</dbReference>
<dbReference type="GO" id="GO:0003676">
    <property type="term" value="F:nucleic acid binding"/>
    <property type="evidence" value="ECO:0007669"/>
    <property type="project" value="InterPro"/>
</dbReference>
<dbReference type="InterPro" id="IPR043502">
    <property type="entry name" value="DNA/RNA_pol_sf"/>
</dbReference>
<protein>
    <submittedName>
        <fullName evidence="2">Retron-type reverse transcriptase</fullName>
    </submittedName>
</protein>
<dbReference type="SUPFAM" id="SSF56672">
    <property type="entry name" value="DNA/RNA polymerases"/>
    <property type="match status" value="1"/>
</dbReference>
<dbReference type="CDD" id="cd01651">
    <property type="entry name" value="RT_G2_intron"/>
    <property type="match status" value="1"/>
</dbReference>
<dbReference type="GO" id="GO:0008270">
    <property type="term" value="F:zinc ion binding"/>
    <property type="evidence" value="ECO:0007669"/>
    <property type="project" value="InterPro"/>
</dbReference>
<accession>A0A2U3LF28</accession>
<dbReference type="InterPro" id="IPR051083">
    <property type="entry name" value="GrpII_Intron_Splice-Mob/Def"/>
</dbReference>
<evidence type="ECO:0000259" key="1">
    <source>
        <dbReference type="PROSITE" id="PS50878"/>
    </source>
</evidence>
<dbReference type="InterPro" id="IPR025960">
    <property type="entry name" value="RVT_N"/>
</dbReference>
<dbReference type="GO" id="GO:0003964">
    <property type="term" value="F:RNA-directed DNA polymerase activity"/>
    <property type="evidence" value="ECO:0007669"/>
    <property type="project" value="UniProtKB-KW"/>
</dbReference>
<gene>
    <name evidence="2" type="ORF">SBF1_4790001</name>
</gene>
<dbReference type="AlphaFoldDB" id="A0A2U3LF28"/>
<dbReference type="Gene3D" id="1.10.30.50">
    <property type="match status" value="1"/>
</dbReference>
<feature type="domain" description="Reverse transcriptase" evidence="1">
    <location>
        <begin position="97"/>
        <end position="337"/>
    </location>
</feature>
<dbReference type="EMBL" id="OMOF01000422">
    <property type="protein sequence ID" value="SPF50420.1"/>
    <property type="molecule type" value="Genomic_DNA"/>
</dbReference>
<sequence length="590" mass="68760">MNTLETKSARPLVTNWDQMNWQEINEYVEKLQQRIYHAESVGDKRKVRDLQRMLMNSEAALLVSIRRVTQLNRGKRTAGVDGYKALTNKDRLELYMKMENRSMSLHQPKPAYRIYIEKKNGKLRPLGIPTILDRVYQNVARLALEPQWEARFNPTSYGFRPKRNCHDAVERIFNTMKGKNKKVWIFEGDFKGCFDTLNHDYIMQQLKGFPETELIGRWLKAGFVDNKIFNETEEGTPQGGIISPLLANIALHGMEQELGINYTLVHHGKKTSYENHTPYTMCIYADDFVILCETKQEAENPYTTLGNYLRDRGLTLSEEKTKITHISDGFDFLGFNIRRYTTHTGAKLLIKPSKSSIRSFKTKVADIVESSYGNNVQTLINRLNPVIIGTANYWCRTVAKEIFSAMDSYAWKKIYRFLRRSHPKKGWKWIKAQYFKPDKTGQSRNRWILTDPNTGNQLKKMAWTPIVRHQQIKYNYSPYDVTLKEYFAKRDQREFDLNNVAYRQKLAKKQNYVCPMCRMSIVNFKEGLEPHHKRPAIQGGTGAYKNLQLVHISCHIDYHKAFPAKGEIPTPAQIAQYYKVIKGKRLARVL</sequence>
<dbReference type="InterPro" id="IPR003615">
    <property type="entry name" value="HNH_nuc"/>
</dbReference>
<organism evidence="2 3">
    <name type="scientific">Candidatus Desulfosporosinus infrequens</name>
    <dbReference type="NCBI Taxonomy" id="2043169"/>
    <lineage>
        <taxon>Bacteria</taxon>
        <taxon>Bacillati</taxon>
        <taxon>Bacillota</taxon>
        <taxon>Clostridia</taxon>
        <taxon>Eubacteriales</taxon>
        <taxon>Desulfitobacteriaceae</taxon>
        <taxon>Desulfosporosinus</taxon>
    </lineage>
</organism>
<dbReference type="CDD" id="cd00085">
    <property type="entry name" value="HNHc"/>
    <property type="match status" value="1"/>
</dbReference>
<dbReference type="InterPro" id="IPR030931">
    <property type="entry name" value="Group_II_RT_mat"/>
</dbReference>
<keyword evidence="2" id="KW-0695">RNA-directed DNA polymerase</keyword>
<dbReference type="Pfam" id="PF01844">
    <property type="entry name" value="HNH"/>
    <property type="match status" value="1"/>
</dbReference>
<dbReference type="Pfam" id="PF13655">
    <property type="entry name" value="RVT_N"/>
    <property type="match status" value="1"/>
</dbReference>
<dbReference type="NCBIfam" id="TIGR04416">
    <property type="entry name" value="group_II_RT_mat"/>
    <property type="match status" value="1"/>
</dbReference>
<dbReference type="InterPro" id="IPR002711">
    <property type="entry name" value="HNH"/>
</dbReference>
<evidence type="ECO:0000313" key="3">
    <source>
        <dbReference type="Proteomes" id="UP000238916"/>
    </source>
</evidence>
<evidence type="ECO:0000313" key="2">
    <source>
        <dbReference type="EMBL" id="SPF50420.1"/>
    </source>
</evidence>
<keyword evidence="2" id="KW-0548">Nucleotidyltransferase</keyword>
<dbReference type="Pfam" id="PF00078">
    <property type="entry name" value="RVT_1"/>
    <property type="match status" value="1"/>
</dbReference>
<name>A0A2U3LF28_9FIRM</name>
<dbReference type="Proteomes" id="UP000238916">
    <property type="component" value="Unassembled WGS sequence"/>
</dbReference>
<dbReference type="InterPro" id="IPR000477">
    <property type="entry name" value="RT_dom"/>
</dbReference>
<dbReference type="GO" id="GO:0004519">
    <property type="term" value="F:endonuclease activity"/>
    <property type="evidence" value="ECO:0007669"/>
    <property type="project" value="InterPro"/>
</dbReference>
<dbReference type="SMART" id="SM00507">
    <property type="entry name" value="HNHc"/>
    <property type="match status" value="1"/>
</dbReference>
<dbReference type="InterPro" id="IPR013597">
    <property type="entry name" value="Mat_intron_G2"/>
</dbReference>
<proteinExistence type="predicted"/>
<dbReference type="PANTHER" id="PTHR34047:SF10">
    <property type="entry name" value="GROUP II INTRON-ASSOCIATED OPEN READING FRAME"/>
    <property type="match status" value="1"/>
</dbReference>
<reference evidence="3" key="1">
    <citation type="submission" date="2018-02" db="EMBL/GenBank/DDBJ databases">
        <authorList>
            <person name="Hausmann B."/>
        </authorList>
    </citation>
    <scope>NUCLEOTIDE SEQUENCE [LARGE SCALE GENOMIC DNA]</scope>
    <source>
        <strain evidence="3">Peat soil MAG SbF1</strain>
    </source>
</reference>